<evidence type="ECO:0000313" key="3">
    <source>
        <dbReference type="Proteomes" id="UP000092024"/>
    </source>
</evidence>
<feature type="transmembrane region" description="Helical" evidence="1">
    <location>
        <begin position="67"/>
        <end position="87"/>
    </location>
</feature>
<keyword evidence="1" id="KW-0812">Transmembrane</keyword>
<dbReference type="OrthoDB" id="2990512at2"/>
<dbReference type="InterPro" id="IPR025618">
    <property type="entry name" value="YtpI"/>
</dbReference>
<dbReference type="Pfam" id="PF14007">
    <property type="entry name" value="YtpI"/>
    <property type="match status" value="1"/>
</dbReference>
<keyword evidence="3" id="KW-1185">Reference proteome</keyword>
<evidence type="ECO:0000313" key="2">
    <source>
        <dbReference type="EMBL" id="OBR62953.1"/>
    </source>
</evidence>
<sequence>MDYIISWVFSPLILISLGFSAFYSLKTRRSKEPGIRGLYQARTNIAMGAMLLSIAAVQLFLSGESTLRIVIGALFGVIGLFNVFAGLRNHSFYQAKIQSGSN</sequence>
<dbReference type="RefSeq" id="WP_068686837.1">
    <property type="nucleotide sequence ID" value="NZ_LYPA01000076.1"/>
</dbReference>
<proteinExistence type="predicted"/>
<keyword evidence="1" id="KW-0472">Membrane</keyword>
<dbReference type="STRING" id="1844972.A7K91_09555"/>
<accession>A0A1A5YBI7</accession>
<organism evidence="2 3">
    <name type="scientific">Paenibacillus oryzae</name>
    <dbReference type="NCBI Taxonomy" id="1844972"/>
    <lineage>
        <taxon>Bacteria</taxon>
        <taxon>Bacillati</taxon>
        <taxon>Bacillota</taxon>
        <taxon>Bacilli</taxon>
        <taxon>Bacillales</taxon>
        <taxon>Paenibacillaceae</taxon>
        <taxon>Paenibacillus</taxon>
    </lineage>
</organism>
<reference evidence="2 3" key="1">
    <citation type="submission" date="2016-05" db="EMBL/GenBank/DDBJ databases">
        <title>Paenibacillus oryzae. sp. nov., isolated from the rice root.</title>
        <authorList>
            <person name="Zhang J."/>
            <person name="Zhang X."/>
        </authorList>
    </citation>
    <scope>NUCLEOTIDE SEQUENCE [LARGE SCALE GENOMIC DNA]</scope>
    <source>
        <strain evidence="2 3">1DrF-4</strain>
    </source>
</reference>
<comment type="caution">
    <text evidence="2">The sequence shown here is derived from an EMBL/GenBank/DDBJ whole genome shotgun (WGS) entry which is preliminary data.</text>
</comment>
<evidence type="ECO:0008006" key="4">
    <source>
        <dbReference type="Google" id="ProtNLM"/>
    </source>
</evidence>
<gene>
    <name evidence="2" type="ORF">A7K91_09555</name>
</gene>
<keyword evidence="1" id="KW-1133">Transmembrane helix</keyword>
<dbReference type="AlphaFoldDB" id="A0A1A5YBI7"/>
<feature type="transmembrane region" description="Helical" evidence="1">
    <location>
        <begin position="6"/>
        <end position="25"/>
    </location>
</feature>
<dbReference type="EMBL" id="LYPA01000076">
    <property type="protein sequence ID" value="OBR62953.1"/>
    <property type="molecule type" value="Genomic_DNA"/>
</dbReference>
<evidence type="ECO:0000256" key="1">
    <source>
        <dbReference type="SAM" id="Phobius"/>
    </source>
</evidence>
<dbReference type="Proteomes" id="UP000092024">
    <property type="component" value="Unassembled WGS sequence"/>
</dbReference>
<feature type="transmembrane region" description="Helical" evidence="1">
    <location>
        <begin position="45"/>
        <end position="61"/>
    </location>
</feature>
<protein>
    <recommendedName>
        <fullName evidence="4">YtpI-like protein</fullName>
    </recommendedName>
</protein>
<name>A0A1A5YBI7_9BACL</name>